<protein>
    <recommendedName>
        <fullName evidence="5">AT-hook motif nuclear-localized protein</fullName>
    </recommendedName>
</protein>
<evidence type="ECO:0000256" key="4">
    <source>
        <dbReference type="ARBA" id="ARBA00023242"/>
    </source>
</evidence>
<dbReference type="InterPro" id="IPR039605">
    <property type="entry name" value="AHL"/>
</dbReference>
<dbReference type="GO" id="GO:0003680">
    <property type="term" value="F:minor groove of adenine-thymine-rich DNA binding"/>
    <property type="evidence" value="ECO:0007669"/>
    <property type="project" value="UniProtKB-UniRule"/>
</dbReference>
<keyword evidence="2 5" id="KW-0238">DNA-binding</keyword>
<feature type="compositionally biased region" description="Polar residues" evidence="6">
    <location>
        <begin position="326"/>
        <end position="345"/>
    </location>
</feature>
<evidence type="ECO:0000313" key="8">
    <source>
        <dbReference type="Proteomes" id="UP000087766"/>
    </source>
</evidence>
<reference evidence="8" key="1">
    <citation type="journal article" date="2014" name="Nat. Commun.">
        <title>Genome sequence of mungbean and insights into evolution within Vigna species.</title>
        <authorList>
            <person name="Kang Y.J."/>
            <person name="Kim S.K."/>
            <person name="Kim M.Y."/>
            <person name="Lestari P."/>
            <person name="Kim K.H."/>
            <person name="Ha B.K."/>
            <person name="Jun T.H."/>
            <person name="Hwang W.J."/>
            <person name="Lee T."/>
            <person name="Lee J."/>
            <person name="Shim S."/>
            <person name="Yoon M.Y."/>
            <person name="Jang Y.E."/>
            <person name="Han K.S."/>
            <person name="Taeprayoon P."/>
            <person name="Yoon N."/>
            <person name="Somta P."/>
            <person name="Tanya P."/>
            <person name="Kim K.S."/>
            <person name="Gwag J.G."/>
            <person name="Moon J.K."/>
            <person name="Lee Y.H."/>
            <person name="Park B.S."/>
            <person name="Bombarely A."/>
            <person name="Doyle J.J."/>
            <person name="Jackson S.A."/>
            <person name="Schafleitner R."/>
            <person name="Srinives P."/>
            <person name="Varshney R.K."/>
            <person name="Lee S.H."/>
        </authorList>
    </citation>
    <scope>NUCLEOTIDE SEQUENCE [LARGE SCALE GENOMIC DNA]</scope>
    <source>
        <strain evidence="8">cv. VC1973A</strain>
    </source>
</reference>
<evidence type="ECO:0000256" key="3">
    <source>
        <dbReference type="ARBA" id="ARBA00023163"/>
    </source>
</evidence>
<dbReference type="PROSITE" id="PS51742">
    <property type="entry name" value="PPC"/>
    <property type="match status" value="1"/>
</dbReference>
<keyword evidence="8" id="KW-1185">Reference proteome</keyword>
<sequence>MEAALSNTTISAGSAPPPSGVSQPMNMNVNMNMNVGNGEGTTTPASAPAPASTPTTMVPAVPAATTTTTLVTTTPGSTGSQGSFDLFGKKKRGRPRKYDADGNLRVSATPTPPPPGFTLSTPSEFSNKRSRGKHTAFGNYQLFSSFGEVFANTAAGDFIPHVVTVYTGEDVAGKILSFAQKGPRGICILSANGAISNVTIRQPGSSGGILTYEGRFEILSLSGSFTVADNSGMKSRTGGLSVSLAGPDGRVIGGGVAGLLTAAGPIQIVVGSFTQNAQKSQKKKYQREQQAVVSPTSAVPETVTFARPISQANAEGENFLMPMSQIPDQTQRESVSVSSDKQNLDATLDAANWNGSEEYSDQRTSPDINISLPDE</sequence>
<evidence type="ECO:0000256" key="1">
    <source>
        <dbReference type="ARBA" id="ARBA00023015"/>
    </source>
</evidence>
<dbReference type="SUPFAM" id="SSF117856">
    <property type="entry name" value="AF0104/ALDC/Ptd012-like"/>
    <property type="match status" value="1"/>
</dbReference>
<dbReference type="AlphaFoldDB" id="A0A1S3V2F0"/>
<feature type="compositionally biased region" description="Low complexity" evidence="6">
    <location>
        <begin position="70"/>
        <end position="83"/>
    </location>
</feature>
<evidence type="ECO:0000256" key="2">
    <source>
        <dbReference type="ARBA" id="ARBA00023125"/>
    </source>
</evidence>
<feature type="region of interest" description="Disordered" evidence="6">
    <location>
        <begin position="324"/>
        <end position="375"/>
    </location>
</feature>
<dbReference type="InterPro" id="IPR005175">
    <property type="entry name" value="PPC_dom"/>
</dbReference>
<feature type="compositionally biased region" description="Polar residues" evidence="6">
    <location>
        <begin position="353"/>
        <end position="368"/>
    </location>
</feature>
<dbReference type="OrthoDB" id="1903967at2759"/>
<comment type="subcellular location">
    <subcellularLocation>
        <location evidence="5">Nucleus</location>
    </subcellularLocation>
</comment>
<feature type="region of interest" description="Disordered" evidence="6">
    <location>
        <begin position="1"/>
        <end position="27"/>
    </location>
</feature>
<feature type="compositionally biased region" description="Polar residues" evidence="6">
    <location>
        <begin position="1"/>
        <end position="10"/>
    </location>
</feature>
<organism evidence="8 9">
    <name type="scientific">Vigna radiata var. radiata</name>
    <name type="common">Mung bean</name>
    <name type="synonym">Phaseolus aureus</name>
    <dbReference type="NCBI Taxonomy" id="3916"/>
    <lineage>
        <taxon>Eukaryota</taxon>
        <taxon>Viridiplantae</taxon>
        <taxon>Streptophyta</taxon>
        <taxon>Embryophyta</taxon>
        <taxon>Tracheophyta</taxon>
        <taxon>Spermatophyta</taxon>
        <taxon>Magnoliopsida</taxon>
        <taxon>eudicotyledons</taxon>
        <taxon>Gunneridae</taxon>
        <taxon>Pentapetalae</taxon>
        <taxon>rosids</taxon>
        <taxon>fabids</taxon>
        <taxon>Fabales</taxon>
        <taxon>Fabaceae</taxon>
        <taxon>Papilionoideae</taxon>
        <taxon>50 kb inversion clade</taxon>
        <taxon>NPAAA clade</taxon>
        <taxon>indigoferoid/millettioid clade</taxon>
        <taxon>Phaseoleae</taxon>
        <taxon>Vigna</taxon>
    </lineage>
</organism>
<keyword evidence="1 5" id="KW-0805">Transcription regulation</keyword>
<feature type="domain" description="PPC" evidence="7">
    <location>
        <begin position="155"/>
        <end position="296"/>
    </location>
</feature>
<evidence type="ECO:0000313" key="9">
    <source>
        <dbReference type="RefSeq" id="XP_014512526.1"/>
    </source>
</evidence>
<gene>
    <name evidence="9" type="primary">LOC106771130</name>
</gene>
<dbReference type="PANTHER" id="PTHR31500">
    <property type="entry name" value="AT-HOOK MOTIF NUCLEAR-LOCALIZED PROTEIN 9"/>
    <property type="match status" value="1"/>
</dbReference>
<accession>A0A1S3V2F0</accession>
<keyword evidence="3 5" id="KW-0804">Transcription</keyword>
<dbReference type="GO" id="GO:0005634">
    <property type="term" value="C:nucleus"/>
    <property type="evidence" value="ECO:0007669"/>
    <property type="project" value="UniProtKB-SubCell"/>
</dbReference>
<name>A0A1S3V2F0_VIGRR</name>
<dbReference type="Pfam" id="PF03479">
    <property type="entry name" value="PCC"/>
    <property type="match status" value="1"/>
</dbReference>
<dbReference type="PANTHER" id="PTHR31500:SF56">
    <property type="entry name" value="AT-HOOK MOTIF NUCLEAR-LOCALIZED PROTEIN"/>
    <property type="match status" value="1"/>
</dbReference>
<dbReference type="Proteomes" id="UP000087766">
    <property type="component" value="Chromosome 8"/>
</dbReference>
<comment type="function">
    <text evidence="5">Transcription factor that specifically binds AT-rich DNA sequences related to the nuclear matrix attachment regions (MARs).</text>
</comment>
<dbReference type="CDD" id="cd11378">
    <property type="entry name" value="DUF296"/>
    <property type="match status" value="1"/>
</dbReference>
<dbReference type="RefSeq" id="XP_014512526.1">
    <property type="nucleotide sequence ID" value="XM_014657040.2"/>
</dbReference>
<dbReference type="Gene3D" id="3.30.1330.80">
    <property type="entry name" value="Hypothetical protein, similar to alpha- acetolactate decarboxylase, domain 2"/>
    <property type="match status" value="1"/>
</dbReference>
<comment type="domain">
    <text evidence="5">The PPC domain mediates interactions between AHL proteins.</text>
</comment>
<feature type="region of interest" description="Disordered" evidence="6">
    <location>
        <begin position="35"/>
        <end position="54"/>
    </location>
</feature>
<dbReference type="GeneID" id="106771130"/>
<keyword evidence="4 5" id="KW-0539">Nucleus</keyword>
<evidence type="ECO:0000256" key="5">
    <source>
        <dbReference type="RuleBase" id="RU367031"/>
    </source>
</evidence>
<evidence type="ECO:0000256" key="6">
    <source>
        <dbReference type="SAM" id="MobiDB-lite"/>
    </source>
</evidence>
<dbReference type="STRING" id="3916.A0A1S3V2F0"/>
<evidence type="ECO:0000259" key="7">
    <source>
        <dbReference type="PROSITE" id="PS51742"/>
    </source>
</evidence>
<reference evidence="9" key="2">
    <citation type="submission" date="2025-08" db="UniProtKB">
        <authorList>
            <consortium name="RefSeq"/>
        </authorList>
    </citation>
    <scope>IDENTIFICATION</scope>
    <source>
        <tissue evidence="9">Leaf</tissue>
    </source>
</reference>
<proteinExistence type="predicted"/>
<dbReference type="KEGG" id="vra:106771130"/>
<feature type="region of interest" description="Disordered" evidence="6">
    <location>
        <begin position="70"/>
        <end position="130"/>
    </location>
</feature>